<dbReference type="Gene3D" id="3.30.710.10">
    <property type="entry name" value="Potassium Channel Kv1.1, Chain A"/>
    <property type="match status" value="1"/>
</dbReference>
<reference evidence="2" key="1">
    <citation type="submission" date="2020-05" db="EMBL/GenBank/DDBJ databases">
        <title>Mycena genomes resolve the evolution of fungal bioluminescence.</title>
        <authorList>
            <person name="Tsai I.J."/>
        </authorList>
    </citation>
    <scope>NUCLEOTIDE SEQUENCE</scope>
    <source>
        <strain evidence="2">160909Yilan</strain>
    </source>
</reference>
<dbReference type="OrthoDB" id="3164835at2759"/>
<dbReference type="InterPro" id="IPR011333">
    <property type="entry name" value="SKP1/BTB/POZ_sf"/>
</dbReference>
<dbReference type="AlphaFoldDB" id="A0A8H6ZIE2"/>
<gene>
    <name evidence="2" type="ORF">MSAN_00262500</name>
</gene>
<proteinExistence type="predicted"/>
<keyword evidence="3" id="KW-1185">Reference proteome</keyword>
<dbReference type="InterPro" id="IPR000210">
    <property type="entry name" value="BTB/POZ_dom"/>
</dbReference>
<dbReference type="SUPFAM" id="SSF54695">
    <property type="entry name" value="POZ domain"/>
    <property type="match status" value="1"/>
</dbReference>
<dbReference type="PROSITE" id="PS50097">
    <property type="entry name" value="BTB"/>
    <property type="match status" value="1"/>
</dbReference>
<dbReference type="Pfam" id="PF00651">
    <property type="entry name" value="BTB"/>
    <property type="match status" value="1"/>
</dbReference>
<protein>
    <recommendedName>
        <fullName evidence="1">BTB domain-containing protein</fullName>
    </recommendedName>
</protein>
<dbReference type="EMBL" id="JACAZH010000001">
    <property type="protein sequence ID" value="KAF7378362.1"/>
    <property type="molecule type" value="Genomic_DNA"/>
</dbReference>
<sequence length="319" mass="36288">MSSPPPAANEPTQRVPFPAFPFVNTPGQTDIILRTSDGVDFYVQLAILSPVSPVFGTMFTLPQAEDSSQIYPVIDVQEASPALDRALRFFYPCTQLTADSLDELTEVIEILISKYDMQWLIPSVKKHLERYVTSDPITVYAYAYVHGWEDLGRAAAKETLKLPLRTPGENTPEVLRLIPADAYHKLLRYHYCCGVAARTTTADLGWISWPDSSTAEYRWFHCWRDSCAVYNSRGPIIVANETRAARQWFMDYFVGMGDILATTPAADIRDPAHPLLIRMIDRANECEVCRDRVSNHLRHFTALWVARIQTVIQEVEWKF</sequence>
<dbReference type="CDD" id="cd18186">
    <property type="entry name" value="BTB_POZ_ZBTB_KLHL-like"/>
    <property type="match status" value="1"/>
</dbReference>
<comment type="caution">
    <text evidence="2">The sequence shown here is derived from an EMBL/GenBank/DDBJ whole genome shotgun (WGS) entry which is preliminary data.</text>
</comment>
<evidence type="ECO:0000313" key="3">
    <source>
        <dbReference type="Proteomes" id="UP000623467"/>
    </source>
</evidence>
<dbReference type="Proteomes" id="UP000623467">
    <property type="component" value="Unassembled WGS sequence"/>
</dbReference>
<evidence type="ECO:0000259" key="1">
    <source>
        <dbReference type="PROSITE" id="PS50097"/>
    </source>
</evidence>
<accession>A0A8H6ZIE2</accession>
<organism evidence="2 3">
    <name type="scientific">Mycena sanguinolenta</name>
    <dbReference type="NCBI Taxonomy" id="230812"/>
    <lineage>
        <taxon>Eukaryota</taxon>
        <taxon>Fungi</taxon>
        <taxon>Dikarya</taxon>
        <taxon>Basidiomycota</taxon>
        <taxon>Agaricomycotina</taxon>
        <taxon>Agaricomycetes</taxon>
        <taxon>Agaricomycetidae</taxon>
        <taxon>Agaricales</taxon>
        <taxon>Marasmiineae</taxon>
        <taxon>Mycenaceae</taxon>
        <taxon>Mycena</taxon>
    </lineage>
</organism>
<evidence type="ECO:0000313" key="2">
    <source>
        <dbReference type="EMBL" id="KAF7378362.1"/>
    </source>
</evidence>
<feature type="domain" description="BTB" evidence="1">
    <location>
        <begin position="29"/>
        <end position="91"/>
    </location>
</feature>
<name>A0A8H6ZIE2_9AGAR</name>